<dbReference type="GO" id="GO:0050613">
    <property type="term" value="F:Delta14-sterol reductase activity"/>
    <property type="evidence" value="ECO:0007669"/>
    <property type="project" value="TreeGrafter"/>
</dbReference>
<keyword evidence="7" id="KW-0732">Signal</keyword>
<sequence>MGAMAWYAAYILNLLCLSLNLPGDNVKGTRLRDGSRLTYSLNGLSVFQTVVTLGILVIKNQGLKIPLWVVDHDAQLAIAALMFSWGVSLTAYYLSFDENKLLSTDGNTDCPLYDFTVGRELNPRIGNFDVKLFSVLRPGLIGWFILNGCYLFKQYDSLGYVTNSMVLIVSFQALYILDAFWHEEAFLHSLSITHDGFGFLLAFGSYCWMPYMYSLQARYLCDFPLSIPFWHAALVALLASTGFYIYRAVEHLSGPDGQHLLLSGWWGKSRHMNYFGDLLMAFSWCLACGFESHVPYFYCVYLLVMLVYRERRDDRRCSIKYGSTWTRYCVAVPYRIVPFVY</sequence>
<feature type="transmembrane region" description="Helical" evidence="6">
    <location>
        <begin position="158"/>
        <end position="177"/>
    </location>
</feature>
<evidence type="ECO:0000256" key="2">
    <source>
        <dbReference type="ARBA" id="ARBA00005402"/>
    </source>
</evidence>
<evidence type="ECO:0000256" key="6">
    <source>
        <dbReference type="SAM" id="Phobius"/>
    </source>
</evidence>
<dbReference type="GO" id="GO:0006696">
    <property type="term" value="P:ergosterol biosynthetic process"/>
    <property type="evidence" value="ECO:0007669"/>
    <property type="project" value="TreeGrafter"/>
</dbReference>
<feature type="chain" id="PRO_5012010178" evidence="7">
    <location>
        <begin position="19"/>
        <end position="341"/>
    </location>
</feature>
<evidence type="ECO:0000313" key="8">
    <source>
        <dbReference type="EMBL" id="ORX47730.1"/>
    </source>
</evidence>
<dbReference type="PANTHER" id="PTHR21257:SF52">
    <property type="entry name" value="DELTA(14)-STEROL REDUCTASE TM7SF2"/>
    <property type="match status" value="1"/>
</dbReference>
<reference evidence="8 9" key="1">
    <citation type="submission" date="2016-07" db="EMBL/GenBank/DDBJ databases">
        <title>Pervasive Adenine N6-methylation of Active Genes in Fungi.</title>
        <authorList>
            <consortium name="DOE Joint Genome Institute"/>
            <person name="Mondo S.J."/>
            <person name="Dannebaum R.O."/>
            <person name="Kuo R.C."/>
            <person name="Labutti K."/>
            <person name="Haridas S."/>
            <person name="Kuo A."/>
            <person name="Salamov A."/>
            <person name="Ahrendt S.R."/>
            <person name="Lipzen A."/>
            <person name="Sullivan W."/>
            <person name="Andreopoulos W.B."/>
            <person name="Clum A."/>
            <person name="Lindquist E."/>
            <person name="Daum C."/>
            <person name="Ramamoorthy G.K."/>
            <person name="Gryganskyi A."/>
            <person name="Culley D."/>
            <person name="Magnuson J.K."/>
            <person name="James T.Y."/>
            <person name="O'Malley M.A."/>
            <person name="Stajich J.E."/>
            <person name="Spatafora J.W."/>
            <person name="Visel A."/>
            <person name="Grigoriev I.V."/>
        </authorList>
    </citation>
    <scope>NUCLEOTIDE SEQUENCE [LARGE SCALE GENOMIC DNA]</scope>
    <source>
        <strain evidence="8 9">NRRL 3301</strain>
    </source>
</reference>
<evidence type="ECO:0000256" key="4">
    <source>
        <dbReference type="ARBA" id="ARBA00022989"/>
    </source>
</evidence>
<evidence type="ECO:0000256" key="3">
    <source>
        <dbReference type="ARBA" id="ARBA00022692"/>
    </source>
</evidence>
<comment type="subcellular location">
    <subcellularLocation>
        <location evidence="1">Membrane</location>
        <topology evidence="1">Multi-pass membrane protein</topology>
    </subcellularLocation>
</comment>
<keyword evidence="5 6" id="KW-0472">Membrane</keyword>
<feature type="transmembrane region" description="Helical" evidence="6">
    <location>
        <begin position="227"/>
        <end position="246"/>
    </location>
</feature>
<feature type="transmembrane region" description="Helical" evidence="6">
    <location>
        <begin position="281"/>
        <end position="308"/>
    </location>
</feature>
<dbReference type="Proteomes" id="UP000242146">
    <property type="component" value="Unassembled WGS sequence"/>
</dbReference>
<dbReference type="PANTHER" id="PTHR21257">
    <property type="entry name" value="DELTA(14)-STEROL REDUCTASE"/>
    <property type="match status" value="1"/>
</dbReference>
<comment type="caution">
    <text evidence="8">The sequence shown here is derived from an EMBL/GenBank/DDBJ whole genome shotgun (WGS) entry which is preliminary data.</text>
</comment>
<organism evidence="8 9">
    <name type="scientific">Hesseltinella vesiculosa</name>
    <dbReference type="NCBI Taxonomy" id="101127"/>
    <lineage>
        <taxon>Eukaryota</taxon>
        <taxon>Fungi</taxon>
        <taxon>Fungi incertae sedis</taxon>
        <taxon>Mucoromycota</taxon>
        <taxon>Mucoromycotina</taxon>
        <taxon>Mucoromycetes</taxon>
        <taxon>Mucorales</taxon>
        <taxon>Cunninghamellaceae</taxon>
        <taxon>Hesseltinella</taxon>
    </lineage>
</organism>
<dbReference type="Pfam" id="PF01222">
    <property type="entry name" value="ERG4_ERG24"/>
    <property type="match status" value="2"/>
</dbReference>
<evidence type="ECO:0000313" key="9">
    <source>
        <dbReference type="Proteomes" id="UP000242146"/>
    </source>
</evidence>
<evidence type="ECO:0000256" key="1">
    <source>
        <dbReference type="ARBA" id="ARBA00004141"/>
    </source>
</evidence>
<feature type="transmembrane region" description="Helical" evidence="6">
    <location>
        <begin position="39"/>
        <end position="58"/>
    </location>
</feature>
<evidence type="ECO:0000256" key="7">
    <source>
        <dbReference type="SAM" id="SignalP"/>
    </source>
</evidence>
<dbReference type="STRING" id="101127.A0A1X2G8J7"/>
<name>A0A1X2G8J7_9FUNG</name>
<dbReference type="OrthoDB" id="10262235at2759"/>
<dbReference type="InterPro" id="IPR001171">
    <property type="entry name" value="ERG24_DHCR-like"/>
</dbReference>
<keyword evidence="9" id="KW-1185">Reference proteome</keyword>
<feature type="transmembrane region" description="Helical" evidence="6">
    <location>
        <begin position="74"/>
        <end position="94"/>
    </location>
</feature>
<gene>
    <name evidence="8" type="ORF">DM01DRAFT_1364171</name>
</gene>
<proteinExistence type="inferred from homology"/>
<keyword evidence="4 6" id="KW-1133">Transmembrane helix</keyword>
<feature type="signal peptide" evidence="7">
    <location>
        <begin position="1"/>
        <end position="18"/>
    </location>
</feature>
<accession>A0A1X2G8J7</accession>
<keyword evidence="3 6" id="KW-0812">Transmembrane</keyword>
<protein>
    <submittedName>
        <fullName evidence="8">ERG4/ERG24 ergosterol biosynthesis protein</fullName>
    </submittedName>
</protein>
<comment type="similarity">
    <text evidence="2">Belongs to the ERG4/ERG24 family.</text>
</comment>
<dbReference type="Gene3D" id="1.20.120.1630">
    <property type="match status" value="1"/>
</dbReference>
<feature type="transmembrane region" description="Helical" evidence="6">
    <location>
        <begin position="197"/>
        <end position="215"/>
    </location>
</feature>
<dbReference type="GO" id="GO:0005789">
    <property type="term" value="C:endoplasmic reticulum membrane"/>
    <property type="evidence" value="ECO:0007669"/>
    <property type="project" value="TreeGrafter"/>
</dbReference>
<dbReference type="EMBL" id="MCGT01000032">
    <property type="protein sequence ID" value="ORX47730.1"/>
    <property type="molecule type" value="Genomic_DNA"/>
</dbReference>
<evidence type="ECO:0000256" key="5">
    <source>
        <dbReference type="ARBA" id="ARBA00023136"/>
    </source>
</evidence>
<dbReference type="AlphaFoldDB" id="A0A1X2G8J7"/>